<dbReference type="InterPro" id="IPR025965">
    <property type="entry name" value="FlgD/Vpr_Ig-like"/>
</dbReference>
<dbReference type="RefSeq" id="WP_085098577.1">
    <property type="nucleotide sequence ID" value="NZ_FWZU01000001.1"/>
</dbReference>
<proteinExistence type="inferred from homology"/>
<feature type="domain" description="FlgD Tudor-like" evidence="8">
    <location>
        <begin position="81"/>
        <end position="213"/>
    </location>
</feature>
<name>A0A1X7CFI8_9BACT</name>
<evidence type="ECO:0000313" key="10">
    <source>
        <dbReference type="Proteomes" id="UP000192906"/>
    </source>
</evidence>
<organism evidence="9 10">
    <name type="scientific">Desulfovibrio gilichinskyi</name>
    <dbReference type="NCBI Taxonomy" id="1519643"/>
    <lineage>
        <taxon>Bacteria</taxon>
        <taxon>Pseudomonadati</taxon>
        <taxon>Thermodesulfobacteriota</taxon>
        <taxon>Desulfovibrionia</taxon>
        <taxon>Desulfovibrionales</taxon>
        <taxon>Desulfovibrionaceae</taxon>
        <taxon>Desulfovibrio</taxon>
    </lineage>
</organism>
<keyword evidence="3 5" id="KW-1005">Bacterial flagellum biogenesis</keyword>
<dbReference type="Pfam" id="PF13861">
    <property type="entry name" value="FLgD_tudor"/>
    <property type="match status" value="1"/>
</dbReference>
<keyword evidence="9" id="KW-0969">Cilium</keyword>
<dbReference type="AlphaFoldDB" id="A0A1X7CFI8"/>
<gene>
    <name evidence="9" type="ORF">SAMN06295933_0793</name>
</gene>
<comment type="function">
    <text evidence="4 5">Required for flagellar hook formation. May act as a scaffolding protein.</text>
</comment>
<evidence type="ECO:0000256" key="3">
    <source>
        <dbReference type="ARBA" id="ARBA00022795"/>
    </source>
</evidence>
<dbReference type="Gene3D" id="2.60.40.4070">
    <property type="match status" value="1"/>
</dbReference>
<feature type="region of interest" description="Disordered" evidence="6">
    <location>
        <begin position="1"/>
        <end position="20"/>
    </location>
</feature>
<evidence type="ECO:0000256" key="2">
    <source>
        <dbReference type="ARBA" id="ARBA00016013"/>
    </source>
</evidence>
<evidence type="ECO:0000259" key="7">
    <source>
        <dbReference type="Pfam" id="PF13860"/>
    </source>
</evidence>
<protein>
    <recommendedName>
        <fullName evidence="2 5">Basal-body rod modification protein FlgD</fullName>
    </recommendedName>
</protein>
<keyword evidence="10" id="KW-1185">Reference proteome</keyword>
<dbReference type="OrthoDB" id="9785233at2"/>
<evidence type="ECO:0000256" key="1">
    <source>
        <dbReference type="ARBA" id="ARBA00010577"/>
    </source>
</evidence>
<feature type="compositionally biased region" description="Low complexity" evidence="6">
    <location>
        <begin position="7"/>
        <end position="20"/>
    </location>
</feature>
<evidence type="ECO:0000259" key="8">
    <source>
        <dbReference type="Pfam" id="PF13861"/>
    </source>
</evidence>
<dbReference type="Proteomes" id="UP000192906">
    <property type="component" value="Unassembled WGS sequence"/>
</dbReference>
<evidence type="ECO:0000256" key="5">
    <source>
        <dbReference type="RuleBase" id="RU362076"/>
    </source>
</evidence>
<dbReference type="Pfam" id="PF13860">
    <property type="entry name" value="FlgD_ig"/>
    <property type="match status" value="1"/>
</dbReference>
<evidence type="ECO:0000313" key="9">
    <source>
        <dbReference type="EMBL" id="SME95327.1"/>
    </source>
</evidence>
<reference evidence="10" key="1">
    <citation type="submission" date="2017-04" db="EMBL/GenBank/DDBJ databases">
        <authorList>
            <person name="Varghese N."/>
            <person name="Submissions S."/>
        </authorList>
    </citation>
    <scope>NUCLEOTIDE SEQUENCE [LARGE SCALE GENOMIC DNA]</scope>
    <source>
        <strain evidence="10">K3S</strain>
    </source>
</reference>
<evidence type="ECO:0000256" key="6">
    <source>
        <dbReference type="SAM" id="MobiDB-lite"/>
    </source>
</evidence>
<dbReference type="GO" id="GO:0044781">
    <property type="term" value="P:bacterial-type flagellum organization"/>
    <property type="evidence" value="ECO:0007669"/>
    <property type="project" value="UniProtKB-UniRule"/>
</dbReference>
<sequence length="217" mass="22600">MSIEAVSSSTTSSTSSSSNSSLTQLDFLTLLTTQMEYQDPTNPVDNTEMVNQMTQYSSLEQEVSTNAKLDTIVDQLTALSAMNSSSYIGKDVTAEGGVVEVTDGVASDVTLNLGSDAASLVVNIYDADGNIVDTKLFSDVTSGDHTLGQTELNPGSTLTSGEIYTLRAAAYDENGDNIDVDLTSVGTVTSVSSESSGVVLTLDDGREVSLADVSFAS</sequence>
<accession>A0A1X7CFI8</accession>
<dbReference type="STRING" id="1519643.SAMN06295933_0793"/>
<comment type="similarity">
    <text evidence="1 5">Belongs to the FlgD family.</text>
</comment>
<dbReference type="InterPro" id="IPR005648">
    <property type="entry name" value="FlgD"/>
</dbReference>
<keyword evidence="9" id="KW-0282">Flagellum</keyword>
<dbReference type="InterPro" id="IPR025963">
    <property type="entry name" value="FLgD_Tudor"/>
</dbReference>
<dbReference type="Gene3D" id="2.30.30.910">
    <property type="match status" value="1"/>
</dbReference>
<keyword evidence="9" id="KW-0966">Cell projection</keyword>
<feature type="domain" description="FlgD/Vpr Ig-like" evidence="7">
    <location>
        <begin position="103"/>
        <end position="172"/>
    </location>
</feature>
<evidence type="ECO:0000256" key="4">
    <source>
        <dbReference type="ARBA" id="ARBA00024746"/>
    </source>
</evidence>
<dbReference type="Pfam" id="PF03963">
    <property type="entry name" value="FlgD"/>
    <property type="match status" value="1"/>
</dbReference>
<dbReference type="EMBL" id="FWZU01000001">
    <property type="protein sequence ID" value="SME95327.1"/>
    <property type="molecule type" value="Genomic_DNA"/>
</dbReference>